<reference evidence="3" key="1">
    <citation type="journal article" date="2013" name="Nature">
        <title>Pan genome of the phytoplankton Emiliania underpins its global distribution.</title>
        <authorList>
            <person name="Read B.A."/>
            <person name="Kegel J."/>
            <person name="Klute M.J."/>
            <person name="Kuo A."/>
            <person name="Lefebvre S.C."/>
            <person name="Maumus F."/>
            <person name="Mayer C."/>
            <person name="Miller J."/>
            <person name="Monier A."/>
            <person name="Salamov A."/>
            <person name="Young J."/>
            <person name="Aguilar M."/>
            <person name="Claverie J.M."/>
            <person name="Frickenhaus S."/>
            <person name="Gonzalez K."/>
            <person name="Herman E.K."/>
            <person name="Lin Y.C."/>
            <person name="Napier J."/>
            <person name="Ogata H."/>
            <person name="Sarno A.F."/>
            <person name="Shmutz J."/>
            <person name="Schroeder D."/>
            <person name="de Vargas C."/>
            <person name="Verret F."/>
            <person name="von Dassow P."/>
            <person name="Valentin K."/>
            <person name="Van de Peer Y."/>
            <person name="Wheeler G."/>
            <person name="Dacks J.B."/>
            <person name="Delwiche C.F."/>
            <person name="Dyhrman S.T."/>
            <person name="Glockner G."/>
            <person name="John U."/>
            <person name="Richards T."/>
            <person name="Worden A.Z."/>
            <person name="Zhang X."/>
            <person name="Grigoriev I.V."/>
            <person name="Allen A.E."/>
            <person name="Bidle K."/>
            <person name="Borodovsky M."/>
            <person name="Bowler C."/>
            <person name="Brownlee C."/>
            <person name="Cock J.M."/>
            <person name="Elias M."/>
            <person name="Gladyshev V.N."/>
            <person name="Groth M."/>
            <person name="Guda C."/>
            <person name="Hadaegh A."/>
            <person name="Iglesias-Rodriguez M.D."/>
            <person name="Jenkins J."/>
            <person name="Jones B.M."/>
            <person name="Lawson T."/>
            <person name="Leese F."/>
            <person name="Lindquist E."/>
            <person name="Lobanov A."/>
            <person name="Lomsadze A."/>
            <person name="Malik S.B."/>
            <person name="Marsh M.E."/>
            <person name="Mackinder L."/>
            <person name="Mock T."/>
            <person name="Mueller-Roeber B."/>
            <person name="Pagarete A."/>
            <person name="Parker M."/>
            <person name="Probert I."/>
            <person name="Quesneville H."/>
            <person name="Raines C."/>
            <person name="Rensing S.A."/>
            <person name="Riano-Pachon D.M."/>
            <person name="Richier S."/>
            <person name="Rokitta S."/>
            <person name="Shiraiwa Y."/>
            <person name="Soanes D.M."/>
            <person name="van der Giezen M."/>
            <person name="Wahlund T.M."/>
            <person name="Williams B."/>
            <person name="Wilson W."/>
            <person name="Wolfe G."/>
            <person name="Wurch L.L."/>
        </authorList>
    </citation>
    <scope>NUCLEOTIDE SEQUENCE</scope>
</reference>
<dbReference type="AlphaFoldDB" id="A0A0D3IHG6"/>
<dbReference type="InterPro" id="IPR011629">
    <property type="entry name" value="CobW-like_C"/>
</dbReference>
<keyword evidence="3" id="KW-1185">Reference proteome</keyword>
<accession>A0A0D3IHG6</accession>
<dbReference type="eggNOG" id="ENOG502SFB3">
    <property type="taxonomic scope" value="Eukaryota"/>
</dbReference>
<dbReference type="SUPFAM" id="SSF90002">
    <property type="entry name" value="Hypothetical protein YjiA, C-terminal domain"/>
    <property type="match status" value="1"/>
</dbReference>
<proteinExistence type="predicted"/>
<dbReference type="Pfam" id="PF07683">
    <property type="entry name" value="CobW_C"/>
    <property type="match status" value="1"/>
</dbReference>
<dbReference type="PANTHER" id="PTHR43603:SF1">
    <property type="entry name" value="ZINC-REGULATED GTPASE METALLOPROTEIN ACTIVATOR 1"/>
    <property type="match status" value="1"/>
</dbReference>
<evidence type="ECO:0000259" key="1">
    <source>
        <dbReference type="SMART" id="SM00833"/>
    </source>
</evidence>
<dbReference type="RefSeq" id="XP_005763130.1">
    <property type="nucleotide sequence ID" value="XM_005763073.1"/>
</dbReference>
<sequence>MGKRKLDSKHPITCIVSGLYAGGKLAVARALLKELRSATVLVGDPAAKQALSTKEVIEYNGETPKLPHGLGNVVVLAHDLAQPSRIAAATTSGGRAAPKLLCVIDARSFLDEWESVDALPEKVREAGKKDLRAHLSDKKPPFHPARLHELLMCGRLDGVIRSRGCAWVADRQTESVTWSQVGNQMDLLPGEPWLAAKQLPVSQWPADMPGWTRAAPHGDRRTEVGMVGMDADPAAVRRALRRALVTRAELEQGVWGKHEGRYWWLLGASAMASANPATKK</sequence>
<name>A0A0D3IHG6_EMIH1</name>
<dbReference type="HOGENOM" id="CLU_995490_0_0_1"/>
<dbReference type="PaxDb" id="2903-EOD10701"/>
<organism evidence="2 3">
    <name type="scientific">Emiliania huxleyi (strain CCMP1516)</name>
    <dbReference type="NCBI Taxonomy" id="280463"/>
    <lineage>
        <taxon>Eukaryota</taxon>
        <taxon>Haptista</taxon>
        <taxon>Haptophyta</taxon>
        <taxon>Prymnesiophyceae</taxon>
        <taxon>Isochrysidales</taxon>
        <taxon>Noelaerhabdaceae</taxon>
        <taxon>Emiliania</taxon>
    </lineage>
</organism>
<dbReference type="Proteomes" id="UP000013827">
    <property type="component" value="Unassembled WGS sequence"/>
</dbReference>
<evidence type="ECO:0000313" key="3">
    <source>
        <dbReference type="Proteomes" id="UP000013827"/>
    </source>
</evidence>
<evidence type="ECO:0000313" key="2">
    <source>
        <dbReference type="EnsemblProtists" id="EOD10701"/>
    </source>
</evidence>
<dbReference type="STRING" id="2903.R1DIP0"/>
<dbReference type="GeneID" id="17256756"/>
<feature type="domain" description="CobW C-terminal" evidence="1">
    <location>
        <begin position="131"/>
        <end position="244"/>
    </location>
</feature>
<dbReference type="EnsemblProtists" id="EOD10701">
    <property type="protein sequence ID" value="EOD10701"/>
    <property type="gene ID" value="EMIHUDRAFT_452632"/>
</dbReference>
<reference evidence="2" key="2">
    <citation type="submission" date="2024-10" db="UniProtKB">
        <authorList>
            <consortium name="EnsemblProtists"/>
        </authorList>
    </citation>
    <scope>IDENTIFICATION</scope>
</reference>
<dbReference type="SMART" id="SM00833">
    <property type="entry name" value="CobW_C"/>
    <property type="match status" value="1"/>
</dbReference>
<dbReference type="InterPro" id="IPR051927">
    <property type="entry name" value="Zn_Chap_cDPG_Synth"/>
</dbReference>
<dbReference type="PANTHER" id="PTHR43603">
    <property type="entry name" value="COBW DOMAIN-CONTAINING PROTEIN DDB_G0274527"/>
    <property type="match status" value="1"/>
</dbReference>
<protein>
    <recommendedName>
        <fullName evidence="1">CobW C-terminal domain-containing protein</fullName>
    </recommendedName>
</protein>
<dbReference type="KEGG" id="ehx:EMIHUDRAFT_452632"/>